<organism evidence="1 2">
    <name type="scientific">Nephila pilipes</name>
    <name type="common">Giant wood spider</name>
    <name type="synonym">Nephila maculata</name>
    <dbReference type="NCBI Taxonomy" id="299642"/>
    <lineage>
        <taxon>Eukaryota</taxon>
        <taxon>Metazoa</taxon>
        <taxon>Ecdysozoa</taxon>
        <taxon>Arthropoda</taxon>
        <taxon>Chelicerata</taxon>
        <taxon>Arachnida</taxon>
        <taxon>Araneae</taxon>
        <taxon>Araneomorphae</taxon>
        <taxon>Entelegynae</taxon>
        <taxon>Araneoidea</taxon>
        <taxon>Nephilidae</taxon>
        <taxon>Nephila</taxon>
    </lineage>
</organism>
<comment type="caution">
    <text evidence="1">The sequence shown here is derived from an EMBL/GenBank/DDBJ whole genome shotgun (WGS) entry which is preliminary data.</text>
</comment>
<dbReference type="EMBL" id="BMAW01062732">
    <property type="protein sequence ID" value="GFT37131.1"/>
    <property type="molecule type" value="Genomic_DNA"/>
</dbReference>
<gene>
    <name evidence="1" type="ORF">NPIL_501191</name>
</gene>
<reference evidence="1" key="1">
    <citation type="submission" date="2020-08" db="EMBL/GenBank/DDBJ databases">
        <title>Multicomponent nature underlies the extraordinary mechanical properties of spider dragline silk.</title>
        <authorList>
            <person name="Kono N."/>
            <person name="Nakamura H."/>
            <person name="Mori M."/>
            <person name="Yoshida Y."/>
            <person name="Ohtoshi R."/>
            <person name="Malay A.D."/>
            <person name="Moran D.A.P."/>
            <person name="Tomita M."/>
            <person name="Numata K."/>
            <person name="Arakawa K."/>
        </authorList>
    </citation>
    <scope>NUCLEOTIDE SEQUENCE</scope>
</reference>
<dbReference type="AlphaFoldDB" id="A0A8X6NVD2"/>
<sequence>MLQGQSYVMTMLSVEEALAVRAAQWDIMSRINTSTDSSGEEMDYECAIAGSSNLQTSWPSKLTFTTTSPLPRRSGFHLTGSQ</sequence>
<proteinExistence type="predicted"/>
<dbReference type="Proteomes" id="UP000887013">
    <property type="component" value="Unassembled WGS sequence"/>
</dbReference>
<evidence type="ECO:0000313" key="1">
    <source>
        <dbReference type="EMBL" id="GFT37131.1"/>
    </source>
</evidence>
<keyword evidence="2" id="KW-1185">Reference proteome</keyword>
<evidence type="ECO:0000313" key="2">
    <source>
        <dbReference type="Proteomes" id="UP000887013"/>
    </source>
</evidence>
<feature type="non-terminal residue" evidence="1">
    <location>
        <position position="1"/>
    </location>
</feature>
<protein>
    <submittedName>
        <fullName evidence="1">Uncharacterized protein</fullName>
    </submittedName>
</protein>
<name>A0A8X6NVD2_NEPPI</name>
<accession>A0A8X6NVD2</accession>